<protein>
    <submittedName>
        <fullName evidence="3">Aspartate/glutamate racemase family protein</fullName>
    </submittedName>
</protein>
<evidence type="ECO:0000256" key="1">
    <source>
        <dbReference type="ARBA" id="ARBA00007847"/>
    </source>
</evidence>
<dbReference type="SUPFAM" id="SSF53681">
    <property type="entry name" value="Aspartate/glutamate racemase"/>
    <property type="match status" value="2"/>
</dbReference>
<evidence type="ECO:0000256" key="2">
    <source>
        <dbReference type="ARBA" id="ARBA00023235"/>
    </source>
</evidence>
<sequence length="232" mass="25572">MKKIGLIGGMSWESTSTYYQLINQGIKQALGGLNSARIVLDSVNFCEIEQDQRNGEWDRAADKLITSARALESAGADFFLICTNTMHIVAETVAAEVTIPLLHIADATANKLVHDGKQTVGLLGTAFTMEQPFYTQRLSEKYNLEVLTPEAVERKKVHAIIYHELCLGKIVPESKQIYLNIIDQLVEKGAQAIILGCTEIAMLIKQSDTGVPLYDTTRLHADAAVIRAINQE</sequence>
<comment type="similarity">
    <text evidence="1">Belongs to the aspartate/glutamate racemases family.</text>
</comment>
<proteinExistence type="inferred from homology"/>
<dbReference type="EMBL" id="RPOK01000002">
    <property type="protein sequence ID" value="RPJ67603.1"/>
    <property type="molecule type" value="Genomic_DNA"/>
</dbReference>
<dbReference type="Proteomes" id="UP000275281">
    <property type="component" value="Unassembled WGS sequence"/>
</dbReference>
<dbReference type="InterPro" id="IPR001920">
    <property type="entry name" value="Asp/Glu_race"/>
</dbReference>
<comment type="caution">
    <text evidence="3">The sequence shown here is derived from an EMBL/GenBank/DDBJ whole genome shotgun (WGS) entry which is preliminary data.</text>
</comment>
<evidence type="ECO:0000313" key="4">
    <source>
        <dbReference type="Proteomes" id="UP000275281"/>
    </source>
</evidence>
<dbReference type="PANTHER" id="PTHR21198">
    <property type="entry name" value="GLUTAMATE RACEMASE"/>
    <property type="match status" value="1"/>
</dbReference>
<dbReference type="AlphaFoldDB" id="A0A3N5Y397"/>
<dbReference type="OrthoDB" id="9803739at2"/>
<dbReference type="RefSeq" id="WP_124027504.1">
    <property type="nucleotide sequence ID" value="NZ_JBHRSN010000015.1"/>
</dbReference>
<organism evidence="3 4">
    <name type="scientific">Alteromonas sediminis</name>
    <dbReference type="NCBI Taxonomy" id="2259342"/>
    <lineage>
        <taxon>Bacteria</taxon>
        <taxon>Pseudomonadati</taxon>
        <taxon>Pseudomonadota</taxon>
        <taxon>Gammaproteobacteria</taxon>
        <taxon>Alteromonadales</taxon>
        <taxon>Alteromonadaceae</taxon>
        <taxon>Alteromonas/Salinimonas group</taxon>
        <taxon>Alteromonas</taxon>
    </lineage>
</organism>
<dbReference type="Pfam" id="PF01177">
    <property type="entry name" value="Asp_Glu_race"/>
    <property type="match status" value="1"/>
</dbReference>
<reference evidence="3 4" key="1">
    <citation type="submission" date="2018-11" db="EMBL/GenBank/DDBJ databases">
        <authorList>
            <person name="Ye M.-Q."/>
            <person name="Du Z.-J."/>
        </authorList>
    </citation>
    <scope>NUCLEOTIDE SEQUENCE [LARGE SCALE GENOMIC DNA]</scope>
    <source>
        <strain evidence="3 4">U0105</strain>
    </source>
</reference>
<accession>A0A3N5Y397</accession>
<keyword evidence="2" id="KW-0413">Isomerase</keyword>
<evidence type="ECO:0000313" key="3">
    <source>
        <dbReference type="EMBL" id="RPJ67603.1"/>
    </source>
</evidence>
<dbReference type="InterPro" id="IPR004380">
    <property type="entry name" value="Asp_race"/>
</dbReference>
<dbReference type="PANTHER" id="PTHR21198:SF7">
    <property type="entry name" value="ASPARTATE-GLUTAMATE RACEMASE FAMILY"/>
    <property type="match status" value="1"/>
</dbReference>
<keyword evidence="4" id="KW-1185">Reference proteome</keyword>
<dbReference type="InterPro" id="IPR015942">
    <property type="entry name" value="Asp/Glu/hydantoin_racemase"/>
</dbReference>
<dbReference type="GO" id="GO:0047661">
    <property type="term" value="F:amino-acid racemase activity"/>
    <property type="evidence" value="ECO:0007669"/>
    <property type="project" value="InterPro"/>
</dbReference>
<dbReference type="NCBIfam" id="TIGR00035">
    <property type="entry name" value="asp_race"/>
    <property type="match status" value="1"/>
</dbReference>
<name>A0A3N5Y397_9ALTE</name>
<gene>
    <name evidence="3" type="ORF">DRW07_08825</name>
</gene>
<dbReference type="Gene3D" id="3.40.50.1860">
    <property type="match status" value="2"/>
</dbReference>